<dbReference type="Pfam" id="PF00166">
    <property type="entry name" value="Cpn10"/>
    <property type="match status" value="1"/>
</dbReference>
<dbReference type="CDD" id="cd00320">
    <property type="entry name" value="cpn10"/>
    <property type="match status" value="1"/>
</dbReference>
<evidence type="ECO:0000256" key="8">
    <source>
        <dbReference type="ARBA" id="ARBA00022989"/>
    </source>
</evidence>
<evidence type="ECO:0000256" key="10">
    <source>
        <dbReference type="ARBA" id="ARBA00023186"/>
    </source>
</evidence>
<dbReference type="GO" id="GO:0009922">
    <property type="term" value="F:fatty acid elongase activity"/>
    <property type="evidence" value="ECO:0007669"/>
    <property type="project" value="UniProtKB-EC"/>
</dbReference>
<comment type="pathway">
    <text evidence="2">Lipid metabolism; fatty acid biosynthesis.</text>
</comment>
<dbReference type="GO" id="GO:0005524">
    <property type="term" value="F:ATP binding"/>
    <property type="evidence" value="ECO:0007669"/>
    <property type="project" value="InterPro"/>
</dbReference>
<evidence type="ECO:0000256" key="6">
    <source>
        <dbReference type="ARBA" id="ARBA00022679"/>
    </source>
</evidence>
<keyword evidence="11" id="KW-0012">Acyltransferase</keyword>
<organism evidence="19 20">
    <name type="scientific">Cocos nucifera</name>
    <name type="common">Coconut palm</name>
    <dbReference type="NCBI Taxonomy" id="13894"/>
    <lineage>
        <taxon>Eukaryota</taxon>
        <taxon>Viridiplantae</taxon>
        <taxon>Streptophyta</taxon>
        <taxon>Embryophyta</taxon>
        <taxon>Tracheophyta</taxon>
        <taxon>Spermatophyta</taxon>
        <taxon>Magnoliopsida</taxon>
        <taxon>Liliopsida</taxon>
        <taxon>Arecaceae</taxon>
        <taxon>Arecoideae</taxon>
        <taxon>Cocoseae</taxon>
        <taxon>Attaleinae</taxon>
        <taxon>Cocos</taxon>
    </lineage>
</organism>
<evidence type="ECO:0000256" key="13">
    <source>
        <dbReference type="ARBA" id="ARBA00047375"/>
    </source>
</evidence>
<dbReference type="GO" id="GO:0006633">
    <property type="term" value="P:fatty acid biosynthetic process"/>
    <property type="evidence" value="ECO:0007669"/>
    <property type="project" value="InterPro"/>
</dbReference>
<accession>A0A8K0IT00</accession>
<evidence type="ECO:0000256" key="9">
    <source>
        <dbReference type="ARBA" id="ARBA00023136"/>
    </source>
</evidence>
<dbReference type="EMBL" id="CM017884">
    <property type="protein sequence ID" value="KAG1366403.1"/>
    <property type="molecule type" value="Genomic_DNA"/>
</dbReference>
<keyword evidence="20" id="KW-1185">Reference proteome</keyword>
<evidence type="ECO:0000256" key="14">
    <source>
        <dbReference type="ARBA" id="ARBA00073031"/>
    </source>
</evidence>
<evidence type="ECO:0000256" key="15">
    <source>
        <dbReference type="ARBA" id="ARBA00079398"/>
    </source>
</evidence>
<evidence type="ECO:0000256" key="11">
    <source>
        <dbReference type="ARBA" id="ARBA00023315"/>
    </source>
</evidence>
<keyword evidence="6" id="KW-0808">Transferase</keyword>
<gene>
    <name evidence="19" type="ORF">COCNU_13G001930</name>
</gene>
<protein>
    <recommendedName>
        <fullName evidence="14">20 kDa chaperonin, chloroplastic</fullName>
        <ecNumber evidence="5">2.3.1.199</ecNumber>
    </recommendedName>
    <alternativeName>
        <fullName evidence="12">Chaperonin 10</fullName>
    </alternativeName>
    <alternativeName>
        <fullName evidence="15">Protein Cpn21</fullName>
    </alternativeName>
</protein>
<comment type="caution">
    <text evidence="19">The sequence shown here is derived from an EMBL/GenBank/DDBJ whole genome shotgun (WGS) entry which is preliminary data.</text>
</comment>
<dbReference type="FunFam" id="2.30.33.40:FF:000001">
    <property type="entry name" value="10 kDa chaperonin"/>
    <property type="match status" value="1"/>
</dbReference>
<name>A0A8K0IT00_COCNU</name>
<proteinExistence type="inferred from homology"/>
<comment type="similarity">
    <text evidence="4">Belongs to the GroES chaperonin family.</text>
</comment>
<feature type="transmembrane region" description="Helical" evidence="16">
    <location>
        <begin position="95"/>
        <end position="116"/>
    </location>
</feature>
<evidence type="ECO:0000256" key="12">
    <source>
        <dbReference type="ARBA" id="ARBA00031971"/>
    </source>
</evidence>
<keyword evidence="9 16" id="KW-0472">Membrane</keyword>
<reference evidence="19" key="2">
    <citation type="submission" date="2019-07" db="EMBL/GenBank/DDBJ databases">
        <authorList>
            <person name="Yang Y."/>
            <person name="Bocs S."/>
            <person name="Baudouin L."/>
        </authorList>
    </citation>
    <scope>NUCLEOTIDE SEQUENCE</scope>
    <source>
        <tissue evidence="19">Spear leaf of Hainan Tall coconut</tissue>
    </source>
</reference>
<evidence type="ECO:0000256" key="2">
    <source>
        <dbReference type="ARBA" id="ARBA00005194"/>
    </source>
</evidence>
<dbReference type="CDD" id="cd00831">
    <property type="entry name" value="CHS_like"/>
    <property type="match status" value="1"/>
</dbReference>
<dbReference type="SUPFAM" id="SSF50129">
    <property type="entry name" value="GroES-like"/>
    <property type="match status" value="1"/>
</dbReference>
<dbReference type="Gene3D" id="2.30.33.40">
    <property type="entry name" value="GroES chaperonin"/>
    <property type="match status" value="1"/>
</dbReference>
<reference evidence="19" key="1">
    <citation type="journal article" date="2017" name="Gigascience">
        <title>The genome draft of coconut (Cocos nucifera).</title>
        <authorList>
            <person name="Xiao Y."/>
            <person name="Xu P."/>
            <person name="Fan H."/>
            <person name="Baudouin L."/>
            <person name="Xia W."/>
            <person name="Bocs S."/>
            <person name="Xu J."/>
            <person name="Li Q."/>
            <person name="Guo A."/>
            <person name="Zhou L."/>
            <person name="Li J."/>
            <person name="Wu Y."/>
            <person name="Ma Z."/>
            <person name="Armero A."/>
            <person name="Issali A.E."/>
            <person name="Liu N."/>
            <person name="Peng M."/>
            <person name="Yang Y."/>
        </authorList>
    </citation>
    <scope>NUCLEOTIDE SEQUENCE</scope>
    <source>
        <tissue evidence="19">Spear leaf of Hainan Tall coconut</tissue>
    </source>
</reference>
<evidence type="ECO:0000256" key="3">
    <source>
        <dbReference type="ARBA" id="ARBA00005531"/>
    </source>
</evidence>
<dbReference type="SUPFAM" id="SSF53901">
    <property type="entry name" value="Thiolase-like"/>
    <property type="match status" value="2"/>
</dbReference>
<dbReference type="FunFam" id="3.40.47.10:FF:000028">
    <property type="entry name" value="3-ketoacyl-CoA synthase"/>
    <property type="match status" value="1"/>
</dbReference>
<feature type="transmembrane region" description="Helical" evidence="16">
    <location>
        <begin position="53"/>
        <end position="75"/>
    </location>
</feature>
<dbReference type="InterPro" id="IPR013601">
    <property type="entry name" value="FAE1_typ3_polyketide_synth"/>
</dbReference>
<evidence type="ECO:0000256" key="16">
    <source>
        <dbReference type="SAM" id="Phobius"/>
    </source>
</evidence>
<evidence type="ECO:0000256" key="5">
    <source>
        <dbReference type="ARBA" id="ARBA00012307"/>
    </source>
</evidence>
<dbReference type="SMART" id="SM00883">
    <property type="entry name" value="Cpn10"/>
    <property type="match status" value="1"/>
</dbReference>
<evidence type="ECO:0000313" key="20">
    <source>
        <dbReference type="Proteomes" id="UP000797356"/>
    </source>
</evidence>
<evidence type="ECO:0000256" key="7">
    <source>
        <dbReference type="ARBA" id="ARBA00022692"/>
    </source>
</evidence>
<dbReference type="InterPro" id="IPR020818">
    <property type="entry name" value="Chaperonin_GroES"/>
</dbReference>
<evidence type="ECO:0000256" key="4">
    <source>
        <dbReference type="ARBA" id="ARBA00006975"/>
    </source>
</evidence>
<dbReference type="InterPro" id="IPR012392">
    <property type="entry name" value="3-ktacl-CoA_syn"/>
</dbReference>
<sequence>MAGEHTLLSTEIVNRGVEASGPDAGSPTFSVRVRRRLPDFLQSVNLKYVKLGYHYLISHGIYLATIPVLVVVFSAEVGSLRREELWRKVLEETSYDLATVLAFFGVLVFTLSVYFMSRPRPIYLVDFACYRPSDDLKVSREELIELARKSGKFDEESLAFQSRILKSSGIGDEAYVPKSIFSPGKCATMKEGRAEASMVMFGALDELFEKCRVRPKDVGILVVNCSLFNPTPSLSAMIVNHYKMRGNILSYNLGGMGCSAGIIALDLARDMLQANPNNYAVVVSTEAVSFTWYTGCNRSMLIPNCFFRMGCSAVLLSNRRRDFRRAKYRLEHIVRTHKGADSRSFRCVYQEEDEQRIKGLSISRDLMEVGGHALKTNITTLGPLVLPFSEQLLFFAALLFRRRSSSSSDAKPYIPDYKLAFEHFCMHAASKAVLDELQRNLELSDRHMEASRAVLHRFGNTSSSSIWYELAYLEAKGRVRRGDRVWQLAFGSGFKCNSAVWRAMRRVTIDPYINGGRAVLFAWSVGRTSLPSFEGLRLLPAPFRAPSLVGACGMGLGQRSFRGLTVKATTVVTPMEDDIVGVLDTGDVKDLKPLNDRVLIKVAETEDKTAGGFPLTEASQEKPSVGTVIAVGPGPFDEERKRKALAIAPAGIVTYSKYAGSEFNSADGSDYSLERI</sequence>
<evidence type="ECO:0000259" key="18">
    <source>
        <dbReference type="Pfam" id="PF08541"/>
    </source>
</evidence>
<dbReference type="Proteomes" id="UP000797356">
    <property type="component" value="Chromosome 13"/>
</dbReference>
<feature type="domain" description="Beta-ketoacyl-[acyl-carrier-protein] synthase III C-terminal" evidence="18">
    <location>
        <begin position="422"/>
        <end position="502"/>
    </location>
</feature>
<dbReference type="InterPro" id="IPR013747">
    <property type="entry name" value="ACP_syn_III_C"/>
</dbReference>
<keyword evidence="8 16" id="KW-1133">Transmembrane helix</keyword>
<dbReference type="Pfam" id="PF08392">
    <property type="entry name" value="FAE1_CUT1_RppA"/>
    <property type="match status" value="1"/>
</dbReference>
<dbReference type="PRINTS" id="PR00297">
    <property type="entry name" value="CHAPERONIN10"/>
</dbReference>
<dbReference type="InterPro" id="IPR011032">
    <property type="entry name" value="GroES-like_sf"/>
</dbReference>
<dbReference type="AlphaFoldDB" id="A0A8K0IT00"/>
<evidence type="ECO:0000256" key="1">
    <source>
        <dbReference type="ARBA" id="ARBA00004370"/>
    </source>
</evidence>
<comment type="catalytic activity">
    <reaction evidence="13">
        <text>a very-long-chain acyl-CoA + malonyl-CoA + H(+) = a very-long-chain 3-oxoacyl-CoA + CO2 + CoA</text>
        <dbReference type="Rhea" id="RHEA:32727"/>
        <dbReference type="ChEBI" id="CHEBI:15378"/>
        <dbReference type="ChEBI" id="CHEBI:16526"/>
        <dbReference type="ChEBI" id="CHEBI:57287"/>
        <dbReference type="ChEBI" id="CHEBI:57384"/>
        <dbReference type="ChEBI" id="CHEBI:90725"/>
        <dbReference type="ChEBI" id="CHEBI:90736"/>
        <dbReference type="EC" id="2.3.1.199"/>
    </reaction>
</comment>
<feature type="domain" description="FAE" evidence="17">
    <location>
        <begin position="114"/>
        <end position="402"/>
    </location>
</feature>
<dbReference type="InterPro" id="IPR016039">
    <property type="entry name" value="Thiolase-like"/>
</dbReference>
<comment type="similarity">
    <text evidence="3">Belongs to the thiolase-like superfamily. Chalcone/stilbene synthases family.</text>
</comment>
<dbReference type="PANTHER" id="PTHR31561">
    <property type="entry name" value="3-KETOACYL-COA SYNTHASE"/>
    <property type="match status" value="1"/>
</dbReference>
<dbReference type="GO" id="GO:0016020">
    <property type="term" value="C:membrane"/>
    <property type="evidence" value="ECO:0007669"/>
    <property type="project" value="UniProtKB-SubCell"/>
</dbReference>
<dbReference type="Pfam" id="PF08541">
    <property type="entry name" value="ACP_syn_III_C"/>
    <property type="match status" value="1"/>
</dbReference>
<evidence type="ECO:0000313" key="19">
    <source>
        <dbReference type="EMBL" id="KAG1366403.1"/>
    </source>
</evidence>
<evidence type="ECO:0000259" key="17">
    <source>
        <dbReference type="Pfam" id="PF08392"/>
    </source>
</evidence>
<keyword evidence="10" id="KW-0143">Chaperone</keyword>
<dbReference type="EC" id="2.3.1.199" evidence="5"/>
<dbReference type="GO" id="GO:0044183">
    <property type="term" value="F:protein folding chaperone"/>
    <property type="evidence" value="ECO:0007669"/>
    <property type="project" value="InterPro"/>
</dbReference>
<keyword evidence="7 16" id="KW-0812">Transmembrane</keyword>
<dbReference type="InterPro" id="IPR037124">
    <property type="entry name" value="Chaperonin_GroES_sf"/>
</dbReference>
<comment type="subcellular location">
    <subcellularLocation>
        <location evidence="1">Membrane</location>
    </subcellularLocation>
</comment>
<dbReference type="Gene3D" id="3.40.47.10">
    <property type="match status" value="1"/>
</dbReference>
<dbReference type="OrthoDB" id="329835at2759"/>